<comment type="caution">
    <text evidence="1">The sequence shown here is derived from an EMBL/GenBank/DDBJ whole genome shotgun (WGS) entry which is preliminary data.</text>
</comment>
<protein>
    <submittedName>
        <fullName evidence="1">Rpp14 family protein</fullName>
    </submittedName>
</protein>
<evidence type="ECO:0000313" key="2">
    <source>
        <dbReference type="Proteomes" id="UP001497680"/>
    </source>
</evidence>
<proteinExistence type="predicted"/>
<dbReference type="EMBL" id="MU394287">
    <property type="protein sequence ID" value="KAI6091262.1"/>
    <property type="molecule type" value="Genomic_DNA"/>
</dbReference>
<name>A0ACC0DEK7_9PEZI</name>
<organism evidence="1 2">
    <name type="scientific">Hypoxylon rubiginosum</name>
    <dbReference type="NCBI Taxonomy" id="110542"/>
    <lineage>
        <taxon>Eukaryota</taxon>
        <taxon>Fungi</taxon>
        <taxon>Dikarya</taxon>
        <taxon>Ascomycota</taxon>
        <taxon>Pezizomycotina</taxon>
        <taxon>Sordariomycetes</taxon>
        <taxon>Xylariomycetidae</taxon>
        <taxon>Xylariales</taxon>
        <taxon>Hypoxylaceae</taxon>
        <taxon>Hypoxylon</taxon>
    </lineage>
</organism>
<sequence>MVRIKERYFLVKILYPGDLGSRPDIPDVVVLNQPTTDQLNPGALLRGIRAEVASLFGDYGSGAIEGGGLSVKYFSHATSTFILRTTRSSYRIAWAALTFMNSIPIRNGNPCIFRVVHVSGTMRKAEEEAIRRARDLIFAAENDGKENVGDPLTISRWEK</sequence>
<accession>A0ACC0DEK7</accession>
<reference evidence="1 2" key="1">
    <citation type="journal article" date="2022" name="New Phytol.">
        <title>Ecological generalism drives hyperdiversity of secondary metabolite gene clusters in xylarialean endophytes.</title>
        <authorList>
            <person name="Franco M.E.E."/>
            <person name="Wisecaver J.H."/>
            <person name="Arnold A.E."/>
            <person name="Ju Y.M."/>
            <person name="Slot J.C."/>
            <person name="Ahrendt S."/>
            <person name="Moore L.P."/>
            <person name="Eastman K.E."/>
            <person name="Scott K."/>
            <person name="Konkel Z."/>
            <person name="Mondo S.J."/>
            <person name="Kuo A."/>
            <person name="Hayes R.D."/>
            <person name="Haridas S."/>
            <person name="Andreopoulos B."/>
            <person name="Riley R."/>
            <person name="LaButti K."/>
            <person name="Pangilinan J."/>
            <person name="Lipzen A."/>
            <person name="Amirebrahimi M."/>
            <person name="Yan J."/>
            <person name="Adam C."/>
            <person name="Keymanesh K."/>
            <person name="Ng V."/>
            <person name="Louie K."/>
            <person name="Northen T."/>
            <person name="Drula E."/>
            <person name="Henrissat B."/>
            <person name="Hsieh H.M."/>
            <person name="Youens-Clark K."/>
            <person name="Lutzoni F."/>
            <person name="Miadlikowska J."/>
            <person name="Eastwood D.C."/>
            <person name="Hamelin R.C."/>
            <person name="Grigoriev I.V."/>
            <person name="U'Ren J.M."/>
        </authorList>
    </citation>
    <scope>NUCLEOTIDE SEQUENCE [LARGE SCALE GENOMIC DNA]</scope>
    <source>
        <strain evidence="1 2">ER1909</strain>
    </source>
</reference>
<gene>
    <name evidence="1" type="ORF">F4821DRAFT_255080</name>
</gene>
<keyword evidence="2" id="KW-1185">Reference proteome</keyword>
<dbReference type="Proteomes" id="UP001497680">
    <property type="component" value="Unassembled WGS sequence"/>
</dbReference>
<evidence type="ECO:0000313" key="1">
    <source>
        <dbReference type="EMBL" id="KAI6091262.1"/>
    </source>
</evidence>